<dbReference type="RefSeq" id="XP_041188000.1">
    <property type="nucleotide sequence ID" value="XM_041336891.1"/>
</dbReference>
<evidence type="ECO:0000313" key="2">
    <source>
        <dbReference type="Proteomes" id="UP000807769"/>
    </source>
</evidence>
<evidence type="ECO:0000313" key="1">
    <source>
        <dbReference type="EMBL" id="KAG1807331.1"/>
    </source>
</evidence>
<dbReference type="AlphaFoldDB" id="A0A9P7E095"/>
<dbReference type="GeneID" id="64630907"/>
<proteinExistence type="predicted"/>
<sequence>MAPLSTRVRSAVSTAQDTPVDLEAAFNVGDTYLQPLRIFDSVIEPLADVHPYAKVVLGLLGRDSGKMLSRKQKIRFN</sequence>
<feature type="non-terminal residue" evidence="1">
    <location>
        <position position="77"/>
    </location>
</feature>
<dbReference type="EMBL" id="JABBWG010000044">
    <property type="protein sequence ID" value="KAG1807331.1"/>
    <property type="molecule type" value="Genomic_DNA"/>
</dbReference>
<gene>
    <name evidence="1" type="ORF">BJ212DRAFT_1387759</name>
</gene>
<comment type="caution">
    <text evidence="1">The sequence shown here is derived from an EMBL/GenBank/DDBJ whole genome shotgun (WGS) entry which is preliminary data.</text>
</comment>
<name>A0A9P7E095_9AGAM</name>
<dbReference type="Proteomes" id="UP000807769">
    <property type="component" value="Unassembled WGS sequence"/>
</dbReference>
<dbReference type="OrthoDB" id="2670913at2759"/>
<keyword evidence="2" id="KW-1185">Reference proteome</keyword>
<protein>
    <submittedName>
        <fullName evidence="1">Uncharacterized protein</fullName>
    </submittedName>
</protein>
<organism evidence="1 2">
    <name type="scientific">Suillus subaureus</name>
    <dbReference type="NCBI Taxonomy" id="48587"/>
    <lineage>
        <taxon>Eukaryota</taxon>
        <taxon>Fungi</taxon>
        <taxon>Dikarya</taxon>
        <taxon>Basidiomycota</taxon>
        <taxon>Agaricomycotina</taxon>
        <taxon>Agaricomycetes</taxon>
        <taxon>Agaricomycetidae</taxon>
        <taxon>Boletales</taxon>
        <taxon>Suillineae</taxon>
        <taxon>Suillaceae</taxon>
        <taxon>Suillus</taxon>
    </lineage>
</organism>
<accession>A0A9P7E095</accession>
<reference evidence="1" key="1">
    <citation type="journal article" date="2020" name="New Phytol.">
        <title>Comparative genomics reveals dynamic genome evolution in host specialist ectomycorrhizal fungi.</title>
        <authorList>
            <person name="Lofgren L.A."/>
            <person name="Nguyen N.H."/>
            <person name="Vilgalys R."/>
            <person name="Ruytinx J."/>
            <person name="Liao H.L."/>
            <person name="Branco S."/>
            <person name="Kuo A."/>
            <person name="LaButti K."/>
            <person name="Lipzen A."/>
            <person name="Andreopoulos W."/>
            <person name="Pangilinan J."/>
            <person name="Riley R."/>
            <person name="Hundley H."/>
            <person name="Na H."/>
            <person name="Barry K."/>
            <person name="Grigoriev I.V."/>
            <person name="Stajich J.E."/>
            <person name="Kennedy P.G."/>
        </authorList>
    </citation>
    <scope>NUCLEOTIDE SEQUENCE</scope>
    <source>
        <strain evidence="1">MN1</strain>
    </source>
</reference>